<dbReference type="VEuPathDB" id="FungiDB:BO78DRAFT_392583"/>
<dbReference type="AlphaFoldDB" id="A0A319ENI9"/>
<organism evidence="1 2">
    <name type="scientific">Aspergillus sclerotiicarbonarius (strain CBS 121057 / IBT 28362)</name>
    <dbReference type="NCBI Taxonomy" id="1448318"/>
    <lineage>
        <taxon>Eukaryota</taxon>
        <taxon>Fungi</taxon>
        <taxon>Dikarya</taxon>
        <taxon>Ascomycota</taxon>
        <taxon>Pezizomycotina</taxon>
        <taxon>Eurotiomycetes</taxon>
        <taxon>Eurotiomycetidae</taxon>
        <taxon>Eurotiales</taxon>
        <taxon>Aspergillaceae</taxon>
        <taxon>Aspergillus</taxon>
        <taxon>Aspergillus subgen. Circumdati</taxon>
    </lineage>
</organism>
<name>A0A319ENI9_ASPSB</name>
<reference evidence="1 2" key="1">
    <citation type="submission" date="2018-02" db="EMBL/GenBank/DDBJ databases">
        <title>The genomes of Aspergillus section Nigri reveals drivers in fungal speciation.</title>
        <authorList>
            <consortium name="DOE Joint Genome Institute"/>
            <person name="Vesth T.C."/>
            <person name="Nybo J."/>
            <person name="Theobald S."/>
            <person name="Brandl J."/>
            <person name="Frisvad J.C."/>
            <person name="Nielsen K.F."/>
            <person name="Lyhne E.K."/>
            <person name="Kogle M.E."/>
            <person name="Kuo A."/>
            <person name="Riley R."/>
            <person name="Clum A."/>
            <person name="Nolan M."/>
            <person name="Lipzen A."/>
            <person name="Salamov A."/>
            <person name="Henrissat B."/>
            <person name="Wiebenga A."/>
            <person name="De vries R.P."/>
            <person name="Grigoriev I.V."/>
            <person name="Mortensen U.H."/>
            <person name="Andersen M.R."/>
            <person name="Baker S.E."/>
        </authorList>
    </citation>
    <scope>NUCLEOTIDE SEQUENCE [LARGE SCALE GENOMIC DNA]</scope>
    <source>
        <strain evidence="1 2">CBS 121057</strain>
    </source>
</reference>
<dbReference type="Proteomes" id="UP000248423">
    <property type="component" value="Unassembled WGS sequence"/>
</dbReference>
<evidence type="ECO:0000313" key="2">
    <source>
        <dbReference type="Proteomes" id="UP000248423"/>
    </source>
</evidence>
<gene>
    <name evidence="1" type="ORF">BO78DRAFT_392583</name>
</gene>
<evidence type="ECO:0000313" key="1">
    <source>
        <dbReference type="EMBL" id="PYI11897.1"/>
    </source>
</evidence>
<proteinExistence type="predicted"/>
<dbReference type="EMBL" id="KZ826316">
    <property type="protein sequence ID" value="PYI11897.1"/>
    <property type="molecule type" value="Genomic_DNA"/>
</dbReference>
<sequence>MPEHTLPTPSINNTYAESKTVQLSCTSRTNITIHAPISSMTTCNLPSETRHQLSGGGLPAGLELSAGLDRSGQGVLESGRFGGWIGDRAEVVGGWFGAGSGAEV</sequence>
<keyword evidence="2" id="KW-1185">Reference proteome</keyword>
<protein>
    <submittedName>
        <fullName evidence="1">Uncharacterized protein</fullName>
    </submittedName>
</protein>
<accession>A0A319ENI9</accession>